<reference evidence="4 5" key="1">
    <citation type="submission" date="2024-04" db="EMBL/GenBank/DDBJ databases">
        <title>Genome sequencing and metabolic network reconstruction of aminoacids and betaine degradation by Anoxynatronum sibiricum.</title>
        <authorList>
            <person name="Detkova E.N."/>
            <person name="Boltjanskaja Y.V."/>
            <person name="Mardanov A.V."/>
            <person name="Kevbrin V."/>
        </authorList>
    </citation>
    <scope>NUCLEOTIDE SEQUENCE [LARGE SCALE GENOMIC DNA]</scope>
    <source>
        <strain evidence="4 5">Z-7981</strain>
    </source>
</reference>
<dbReference type="Proteomes" id="UP001407405">
    <property type="component" value="Unassembled WGS sequence"/>
</dbReference>
<dbReference type="SUPFAM" id="SSF56529">
    <property type="entry name" value="FAH"/>
    <property type="match status" value="1"/>
</dbReference>
<dbReference type="Gene3D" id="3.90.850.10">
    <property type="entry name" value="Fumarylacetoacetase-like, C-terminal domain"/>
    <property type="match status" value="1"/>
</dbReference>
<keyword evidence="4" id="KW-0378">Hydrolase</keyword>
<keyword evidence="5" id="KW-1185">Reference proteome</keyword>
<gene>
    <name evidence="4" type="ORF">AAIG11_15455</name>
</gene>
<proteinExistence type="inferred from homology"/>
<dbReference type="GO" id="GO:0016787">
    <property type="term" value="F:hydrolase activity"/>
    <property type="evidence" value="ECO:0007669"/>
    <property type="project" value="UniProtKB-KW"/>
</dbReference>
<dbReference type="PANTHER" id="PTHR42796">
    <property type="entry name" value="FUMARYLACETOACETATE HYDROLASE DOMAIN-CONTAINING PROTEIN 2A-RELATED"/>
    <property type="match status" value="1"/>
</dbReference>
<dbReference type="PANTHER" id="PTHR42796:SF4">
    <property type="entry name" value="FUMARYLACETOACETATE HYDROLASE DOMAIN-CONTAINING PROTEIN 2A"/>
    <property type="match status" value="1"/>
</dbReference>
<name>A0ABU9VXI7_9CLOT</name>
<feature type="domain" description="Fumarylacetoacetase-like C-terminal" evidence="3">
    <location>
        <begin position="84"/>
        <end position="294"/>
    </location>
</feature>
<dbReference type="InterPro" id="IPR011234">
    <property type="entry name" value="Fumarylacetoacetase-like_C"/>
</dbReference>
<organism evidence="4 5">
    <name type="scientific">Anoxynatronum sibiricum</name>
    <dbReference type="NCBI Taxonomy" id="210623"/>
    <lineage>
        <taxon>Bacteria</taxon>
        <taxon>Bacillati</taxon>
        <taxon>Bacillota</taxon>
        <taxon>Clostridia</taxon>
        <taxon>Eubacteriales</taxon>
        <taxon>Clostridiaceae</taxon>
        <taxon>Anoxynatronum</taxon>
    </lineage>
</organism>
<sequence>MKLITIYHQEKELPALLVNDGQSALPFTAVLGDEAPASVLDLILLQDDHLNDRLKLAQENPGEGQVSLQDAQLLAPIPHPVRNVICLGLNYQDHATELKDSFGKQRQVPEAPVYFGKMATEIVGPGAILKRHEGITNAIDYEVELVAVIGKGGTNIPAEKAFEHIFGYTIMNDVTARDLQQRHTQWIRGKSLDTFTAMGPALVHRSLFNDPPELDLSCAVNGEIRQSSNTRQFIFNLSYVISDLSRGFTLKPGDLIATGTPAGVGMGFDPPRYLKAGDVVTCTIEGIGTLENRVEA</sequence>
<dbReference type="InterPro" id="IPR036663">
    <property type="entry name" value="Fumarylacetoacetase_C_sf"/>
</dbReference>
<dbReference type="EMBL" id="JBCITM010000023">
    <property type="protein sequence ID" value="MEN1761883.1"/>
    <property type="molecule type" value="Genomic_DNA"/>
</dbReference>
<accession>A0ABU9VXI7</accession>
<evidence type="ECO:0000313" key="5">
    <source>
        <dbReference type="Proteomes" id="UP001407405"/>
    </source>
</evidence>
<evidence type="ECO:0000259" key="3">
    <source>
        <dbReference type="Pfam" id="PF01557"/>
    </source>
</evidence>
<dbReference type="RefSeq" id="WP_343187167.1">
    <property type="nucleotide sequence ID" value="NZ_JBCITM010000023.1"/>
</dbReference>
<comment type="similarity">
    <text evidence="1">Belongs to the FAH family.</text>
</comment>
<dbReference type="Pfam" id="PF01557">
    <property type="entry name" value="FAA_hydrolase"/>
    <property type="match status" value="1"/>
</dbReference>
<comment type="caution">
    <text evidence="4">The sequence shown here is derived from an EMBL/GenBank/DDBJ whole genome shotgun (WGS) entry which is preliminary data.</text>
</comment>
<evidence type="ECO:0000313" key="4">
    <source>
        <dbReference type="EMBL" id="MEN1761883.1"/>
    </source>
</evidence>
<protein>
    <submittedName>
        <fullName evidence="4">Fumarylacetoacetate hydrolase family protein</fullName>
    </submittedName>
</protein>
<evidence type="ECO:0000256" key="1">
    <source>
        <dbReference type="ARBA" id="ARBA00010211"/>
    </source>
</evidence>
<evidence type="ECO:0000256" key="2">
    <source>
        <dbReference type="ARBA" id="ARBA00022723"/>
    </source>
</evidence>
<keyword evidence="2" id="KW-0479">Metal-binding</keyword>
<dbReference type="InterPro" id="IPR051121">
    <property type="entry name" value="FAH"/>
</dbReference>